<evidence type="ECO:0000313" key="1">
    <source>
        <dbReference type="EMBL" id="GAA5484875.1"/>
    </source>
</evidence>
<keyword evidence="2" id="KW-1185">Reference proteome</keyword>
<comment type="caution">
    <text evidence="1">The sequence shown here is derived from an EMBL/GenBank/DDBJ whole genome shotgun (WGS) entry which is preliminary data.</text>
</comment>
<name>A0ABP9UTM6_9BACT</name>
<sequence length="45" mass="4888">MRLLSWLPASVKLSPSAWLNWSLASVSICPDPGGASVTRNRYSVL</sequence>
<reference evidence="1 2" key="1">
    <citation type="submission" date="2024-02" db="EMBL/GenBank/DDBJ databases">
        <title>Haloferula sargassicola NBRC 104335.</title>
        <authorList>
            <person name="Ichikawa N."/>
            <person name="Katano-Makiyama Y."/>
            <person name="Hidaka K."/>
        </authorList>
    </citation>
    <scope>NUCLEOTIDE SEQUENCE [LARGE SCALE GENOMIC DNA]</scope>
    <source>
        <strain evidence="1 2">NBRC 104335</strain>
    </source>
</reference>
<accession>A0ABP9UTM6</accession>
<protein>
    <submittedName>
        <fullName evidence="1">Uncharacterized protein</fullName>
    </submittedName>
</protein>
<organism evidence="1 2">
    <name type="scientific">Haloferula sargassicola</name>
    <dbReference type="NCBI Taxonomy" id="490096"/>
    <lineage>
        <taxon>Bacteria</taxon>
        <taxon>Pseudomonadati</taxon>
        <taxon>Verrucomicrobiota</taxon>
        <taxon>Verrucomicrobiia</taxon>
        <taxon>Verrucomicrobiales</taxon>
        <taxon>Verrucomicrobiaceae</taxon>
        <taxon>Haloferula</taxon>
    </lineage>
</organism>
<proteinExistence type="predicted"/>
<evidence type="ECO:0000313" key="2">
    <source>
        <dbReference type="Proteomes" id="UP001476282"/>
    </source>
</evidence>
<gene>
    <name evidence="1" type="ORF">Hsar01_04129</name>
</gene>
<dbReference type="Proteomes" id="UP001476282">
    <property type="component" value="Unassembled WGS sequence"/>
</dbReference>
<dbReference type="EMBL" id="BAABRI010000058">
    <property type="protein sequence ID" value="GAA5484875.1"/>
    <property type="molecule type" value="Genomic_DNA"/>
</dbReference>